<organism evidence="2">
    <name type="scientific">Paenibacillus ihbetae</name>
    <dbReference type="NCBI Taxonomy" id="1870820"/>
    <lineage>
        <taxon>Bacteria</taxon>
        <taxon>Bacillati</taxon>
        <taxon>Bacillota</taxon>
        <taxon>Bacilli</taxon>
        <taxon>Bacillales</taxon>
        <taxon>Paenibacillaceae</taxon>
        <taxon>Paenibacillus</taxon>
    </lineage>
</organism>
<dbReference type="Pfam" id="PF11167">
    <property type="entry name" value="DUF2953"/>
    <property type="match status" value="1"/>
</dbReference>
<dbReference type="OrthoDB" id="1683589at2"/>
<dbReference type="AlphaFoldDB" id="A0A1B2DVX3"/>
<evidence type="ECO:0000313" key="4">
    <source>
        <dbReference type="Proteomes" id="UP000189059"/>
    </source>
</evidence>
<dbReference type="InterPro" id="IPR021338">
    <property type="entry name" value="DUF2953"/>
</dbReference>
<feature type="transmembrane region" description="Helical" evidence="1">
    <location>
        <begin position="6"/>
        <end position="27"/>
    </location>
</feature>
<dbReference type="Proteomes" id="UP000189059">
    <property type="component" value="Unassembled WGS sequence"/>
</dbReference>
<dbReference type="RefSeq" id="WP_077565396.1">
    <property type="nucleotide sequence ID" value="NZ_CP016809.1"/>
</dbReference>
<dbReference type="KEGG" id="pib:BBD41_04305"/>
<keyword evidence="1" id="KW-0472">Membrane</keyword>
<reference evidence="3 4" key="2">
    <citation type="submission" date="2016-12" db="EMBL/GenBank/DDBJ databases">
        <title>Genome sequencing and description of Paenibacillus sp. nov. from high altitude lake in the Indian Trans- Himalayas.</title>
        <authorList>
            <person name="Kiran S."/>
            <person name="Swarnkar M.K."/>
            <person name="Rana A."/>
            <person name="Tewari R."/>
            <person name="Gulati A."/>
        </authorList>
    </citation>
    <scope>NUCLEOTIDE SEQUENCE [LARGE SCALE GENOMIC DNA]</scope>
    <source>
        <strain evidence="3 4">IHBB 9951</strain>
    </source>
</reference>
<name>A0A1B2DVX3_9BACL</name>
<evidence type="ECO:0008006" key="5">
    <source>
        <dbReference type="Google" id="ProtNLM"/>
    </source>
</evidence>
<reference evidence="2" key="1">
    <citation type="submission" date="2016-08" db="EMBL/GenBank/DDBJ databases">
        <title>Complete Genome Seqeunce of Paenibacillus sp. nov. IHBB 9852 from high altitute lake of Indian trans-Himalayas.</title>
        <authorList>
            <person name="Kiran S."/>
            <person name="Swarnkar M.K."/>
            <person name="Rana A."/>
            <person name="Tewari R."/>
            <person name="Gulati A."/>
        </authorList>
    </citation>
    <scope>NUCLEOTIDE SEQUENCE [LARGE SCALE GENOMIC DNA]</scope>
    <source>
        <strain evidence="2">IHBB 9852</strain>
    </source>
</reference>
<dbReference type="EMBL" id="MRVI01000001">
    <property type="protein sequence ID" value="OOC60828.1"/>
    <property type="molecule type" value="Genomic_DNA"/>
</dbReference>
<protein>
    <recommendedName>
        <fullName evidence="5">DUF2953 domain-containing protein</fullName>
    </recommendedName>
</protein>
<gene>
    <name evidence="3" type="ORF">BBD40_02365</name>
    <name evidence="2" type="ORF">BBD41_04305</name>
</gene>
<sequence>MSIWIYIAIGLGVLLIVLAVILLNSAVTIRLDMVMRKNEYKLHAEVKMVYGLIKRIYDLPFHLANGGIEFNQESVFKQGMTFGQDEDEQADQKPASRTIRFRQYSSAIMATKGFKKWVRQTLANVHLRDIRWSTEVALEHAADTAVASGLLHAVKHTVLGWLSYRLIMEEKPAVDVVPRFNGPPHFSTELNCIAKISFGKAMVAGLVFIVRVLKVKGGVRSWQNTLFKA</sequence>
<dbReference type="EMBL" id="CP016809">
    <property type="protein sequence ID" value="ANY71869.1"/>
    <property type="molecule type" value="Genomic_DNA"/>
</dbReference>
<evidence type="ECO:0000313" key="3">
    <source>
        <dbReference type="EMBL" id="OOC60828.1"/>
    </source>
</evidence>
<keyword evidence="1" id="KW-0812">Transmembrane</keyword>
<proteinExistence type="predicted"/>
<keyword evidence="1" id="KW-1133">Transmembrane helix</keyword>
<keyword evidence="4" id="KW-1185">Reference proteome</keyword>
<evidence type="ECO:0000256" key="1">
    <source>
        <dbReference type="SAM" id="Phobius"/>
    </source>
</evidence>
<evidence type="ECO:0000313" key="2">
    <source>
        <dbReference type="EMBL" id="ANY71869.1"/>
    </source>
</evidence>
<accession>A0A1B2DVX3</accession>